<dbReference type="InterPro" id="IPR051265">
    <property type="entry name" value="HIBADH-related_NP60_sf"/>
</dbReference>
<dbReference type="InterPro" id="IPR036291">
    <property type="entry name" value="NAD(P)-bd_dom_sf"/>
</dbReference>
<evidence type="ECO:0000259" key="3">
    <source>
        <dbReference type="Pfam" id="PF03807"/>
    </source>
</evidence>
<keyword evidence="6" id="KW-1185">Reference proteome</keyword>
<dbReference type="SUPFAM" id="SSF51735">
    <property type="entry name" value="NAD(P)-binding Rossmann-fold domains"/>
    <property type="match status" value="1"/>
</dbReference>
<dbReference type="PANTHER" id="PTHR43580:SF2">
    <property type="entry name" value="CYTOKINE-LIKE NUCLEAR FACTOR N-PAC"/>
    <property type="match status" value="1"/>
</dbReference>
<protein>
    <submittedName>
        <fullName evidence="5">6-phosphogluconate dehydrogenase</fullName>
    </submittedName>
</protein>
<dbReference type="GO" id="GO:0003677">
    <property type="term" value="F:DNA binding"/>
    <property type="evidence" value="ECO:0007669"/>
    <property type="project" value="TreeGrafter"/>
</dbReference>
<evidence type="ECO:0000313" key="5">
    <source>
        <dbReference type="EMBL" id="KAH7329298.1"/>
    </source>
</evidence>
<proteinExistence type="inferred from homology"/>
<dbReference type="InterPro" id="IPR008927">
    <property type="entry name" value="6-PGluconate_DH-like_C_sf"/>
</dbReference>
<dbReference type="Gene3D" id="3.40.50.720">
    <property type="entry name" value="NAD(P)-binding Rossmann-like Domain"/>
    <property type="match status" value="1"/>
</dbReference>
<evidence type="ECO:0000313" key="6">
    <source>
        <dbReference type="Proteomes" id="UP000813444"/>
    </source>
</evidence>
<sequence length="331" mass="35368">MVANQAPSIKVGILSMGDMGSGIARLLVARGYHVATNCAGRSDDTTERALRAGVELLSDIELVEQCQVFLSVVPPANVEATAQRVIDALSGSKRQEPLYYADLNAVSPSTVRMIASRFEKTSPLVRFIDGCILGGPPELKTAADTGSNVSASDTNDAEWNRPRLPISGPHSLDSLPGGERLASVLNMRSISSEIGPASGLKMCFASMSKGFTALATQAFATAHKLGVGEELAQEMTQILPKHLDLVRRGVPAMPPKAYRWVREMEEIATTMSEDGGWGRSLFDGAAEVYNAVAQDKALGQEKIGKRKRGTTVEDVASLLAEGLEAKRKKND</sequence>
<evidence type="ECO:0000259" key="4">
    <source>
        <dbReference type="Pfam" id="PF09130"/>
    </source>
</evidence>
<evidence type="ECO:0000256" key="1">
    <source>
        <dbReference type="ARBA" id="ARBA00007598"/>
    </source>
</evidence>
<dbReference type="Pfam" id="PF09130">
    <property type="entry name" value="DUF1932"/>
    <property type="match status" value="1"/>
</dbReference>
<dbReference type="InterPro" id="IPR015814">
    <property type="entry name" value="Pgluconate_DH_NAD-bd_C"/>
</dbReference>
<feature type="domain" description="Pyrroline-5-carboxylate reductase catalytic N-terminal" evidence="3">
    <location>
        <begin position="10"/>
        <end position="89"/>
    </location>
</feature>
<dbReference type="GO" id="GO:0140673">
    <property type="term" value="P:transcription elongation-coupled chromatin remodeling"/>
    <property type="evidence" value="ECO:0007669"/>
    <property type="project" value="TreeGrafter"/>
</dbReference>
<dbReference type="EMBL" id="JAGPNK010000001">
    <property type="protein sequence ID" value="KAH7329298.1"/>
    <property type="molecule type" value="Genomic_DNA"/>
</dbReference>
<evidence type="ECO:0000256" key="2">
    <source>
        <dbReference type="SAM" id="MobiDB-lite"/>
    </source>
</evidence>
<dbReference type="OrthoDB" id="9988102at2759"/>
<name>A0A8K0T3P5_9HYPO</name>
<organism evidence="5 6">
    <name type="scientific">Stachybotrys elegans</name>
    <dbReference type="NCBI Taxonomy" id="80388"/>
    <lineage>
        <taxon>Eukaryota</taxon>
        <taxon>Fungi</taxon>
        <taxon>Dikarya</taxon>
        <taxon>Ascomycota</taxon>
        <taxon>Pezizomycotina</taxon>
        <taxon>Sordariomycetes</taxon>
        <taxon>Hypocreomycetidae</taxon>
        <taxon>Hypocreales</taxon>
        <taxon>Stachybotryaceae</taxon>
        <taxon>Stachybotrys</taxon>
    </lineage>
</organism>
<dbReference type="Gene3D" id="1.10.1040.10">
    <property type="entry name" value="N-(1-d-carboxylethyl)-l-norvaline Dehydrogenase, domain 2"/>
    <property type="match status" value="1"/>
</dbReference>
<dbReference type="InterPro" id="IPR013328">
    <property type="entry name" value="6PGD_dom2"/>
</dbReference>
<gene>
    <name evidence="5" type="ORF">B0I35DRAFT_473914</name>
</gene>
<comment type="caution">
    <text evidence="5">The sequence shown here is derived from an EMBL/GenBank/DDBJ whole genome shotgun (WGS) entry which is preliminary data.</text>
</comment>
<dbReference type="GO" id="GO:0031491">
    <property type="term" value="F:nucleosome binding"/>
    <property type="evidence" value="ECO:0007669"/>
    <property type="project" value="TreeGrafter"/>
</dbReference>
<accession>A0A8K0T3P5</accession>
<dbReference type="PANTHER" id="PTHR43580">
    <property type="entry name" value="OXIDOREDUCTASE GLYR1-RELATED"/>
    <property type="match status" value="1"/>
</dbReference>
<feature type="region of interest" description="Disordered" evidence="2">
    <location>
        <begin position="142"/>
        <end position="175"/>
    </location>
</feature>
<feature type="compositionally biased region" description="Polar residues" evidence="2">
    <location>
        <begin position="144"/>
        <end position="154"/>
    </location>
</feature>
<dbReference type="SUPFAM" id="SSF48179">
    <property type="entry name" value="6-phosphogluconate dehydrogenase C-terminal domain-like"/>
    <property type="match status" value="1"/>
</dbReference>
<feature type="domain" description="Phosphogluconate dehydrogenase NAD-binding putative C-terminal" evidence="4">
    <location>
        <begin position="222"/>
        <end position="292"/>
    </location>
</feature>
<dbReference type="Proteomes" id="UP000813444">
    <property type="component" value="Unassembled WGS sequence"/>
</dbReference>
<dbReference type="GO" id="GO:0000785">
    <property type="term" value="C:chromatin"/>
    <property type="evidence" value="ECO:0007669"/>
    <property type="project" value="TreeGrafter"/>
</dbReference>
<comment type="similarity">
    <text evidence="1">Belongs to the HIBADH-related family. NP60 subfamily.</text>
</comment>
<dbReference type="Pfam" id="PF03807">
    <property type="entry name" value="F420_oxidored"/>
    <property type="match status" value="1"/>
</dbReference>
<reference evidence="5" key="1">
    <citation type="journal article" date="2021" name="Nat. Commun.">
        <title>Genetic determinants of endophytism in the Arabidopsis root mycobiome.</title>
        <authorList>
            <person name="Mesny F."/>
            <person name="Miyauchi S."/>
            <person name="Thiergart T."/>
            <person name="Pickel B."/>
            <person name="Atanasova L."/>
            <person name="Karlsson M."/>
            <person name="Huettel B."/>
            <person name="Barry K.W."/>
            <person name="Haridas S."/>
            <person name="Chen C."/>
            <person name="Bauer D."/>
            <person name="Andreopoulos W."/>
            <person name="Pangilinan J."/>
            <person name="LaButti K."/>
            <person name="Riley R."/>
            <person name="Lipzen A."/>
            <person name="Clum A."/>
            <person name="Drula E."/>
            <person name="Henrissat B."/>
            <person name="Kohler A."/>
            <person name="Grigoriev I.V."/>
            <person name="Martin F.M."/>
            <person name="Hacquard S."/>
        </authorList>
    </citation>
    <scope>NUCLEOTIDE SEQUENCE</scope>
    <source>
        <strain evidence="5">MPI-CAGE-CH-0235</strain>
    </source>
</reference>
<dbReference type="InterPro" id="IPR028939">
    <property type="entry name" value="P5C_Rdtase_cat_N"/>
</dbReference>
<dbReference type="AlphaFoldDB" id="A0A8K0T3P5"/>